<dbReference type="Proteomes" id="UP001165190">
    <property type="component" value="Unassembled WGS sequence"/>
</dbReference>
<dbReference type="Gene3D" id="3.30.420.10">
    <property type="entry name" value="Ribonuclease H-like superfamily/Ribonuclease H"/>
    <property type="match status" value="1"/>
</dbReference>
<evidence type="ECO:0000313" key="1">
    <source>
        <dbReference type="EMBL" id="GMI66182.1"/>
    </source>
</evidence>
<accession>A0A9W7LJ44</accession>
<evidence type="ECO:0000313" key="2">
    <source>
        <dbReference type="Proteomes" id="UP001165190"/>
    </source>
</evidence>
<proteinExistence type="predicted"/>
<dbReference type="InterPro" id="IPR012337">
    <property type="entry name" value="RNaseH-like_sf"/>
</dbReference>
<protein>
    <recommendedName>
        <fullName evidence="3">RNase H type-1 domain-containing protein</fullName>
    </recommendedName>
</protein>
<dbReference type="EMBL" id="BSYR01000004">
    <property type="protein sequence ID" value="GMI66182.1"/>
    <property type="molecule type" value="Genomic_DNA"/>
</dbReference>
<reference evidence="1" key="1">
    <citation type="submission" date="2023-05" db="EMBL/GenBank/DDBJ databases">
        <title>Genome and transcriptome analyses reveal genes involved in the formation of fine ridges on petal epidermal cells in Hibiscus trionum.</title>
        <authorList>
            <person name="Koshimizu S."/>
            <person name="Masuda S."/>
            <person name="Ishii T."/>
            <person name="Shirasu K."/>
            <person name="Hoshino A."/>
            <person name="Arita M."/>
        </authorList>
    </citation>
    <scope>NUCLEOTIDE SEQUENCE</scope>
    <source>
        <strain evidence="1">Hamamatsu line</strain>
    </source>
</reference>
<evidence type="ECO:0008006" key="3">
    <source>
        <dbReference type="Google" id="ProtNLM"/>
    </source>
</evidence>
<name>A0A9W7LJ44_HIBTR</name>
<dbReference type="InterPro" id="IPR036397">
    <property type="entry name" value="RNaseH_sf"/>
</dbReference>
<dbReference type="PANTHER" id="PTHR33033:SF118">
    <property type="entry name" value="OS02G0175302 PROTEIN"/>
    <property type="match status" value="1"/>
</dbReference>
<keyword evidence="2" id="KW-1185">Reference proteome</keyword>
<comment type="caution">
    <text evidence="1">The sequence shown here is derived from an EMBL/GenBank/DDBJ whole genome shotgun (WGS) entry which is preliminary data.</text>
</comment>
<organism evidence="1 2">
    <name type="scientific">Hibiscus trionum</name>
    <name type="common">Flower of an hour</name>
    <dbReference type="NCBI Taxonomy" id="183268"/>
    <lineage>
        <taxon>Eukaryota</taxon>
        <taxon>Viridiplantae</taxon>
        <taxon>Streptophyta</taxon>
        <taxon>Embryophyta</taxon>
        <taxon>Tracheophyta</taxon>
        <taxon>Spermatophyta</taxon>
        <taxon>Magnoliopsida</taxon>
        <taxon>eudicotyledons</taxon>
        <taxon>Gunneridae</taxon>
        <taxon>Pentapetalae</taxon>
        <taxon>rosids</taxon>
        <taxon>malvids</taxon>
        <taxon>Malvales</taxon>
        <taxon>Malvaceae</taxon>
        <taxon>Malvoideae</taxon>
        <taxon>Hibiscus</taxon>
    </lineage>
</organism>
<sequence length="149" mass="16661">MRLSIRRKKVCEDSLFDAIVIRIGYWCKCKWPTCFTSMLDFVKQLNICSVDKGKAIKPPIGSWVAPPFGVLKFNVDASVLGRFGLGGVGGILRDHKGNHLLKFSRCIDMVDPTREKILSILEACCLFHSSFENTDVPLIIESDSQLAVQ</sequence>
<dbReference type="AlphaFoldDB" id="A0A9W7LJ44"/>
<dbReference type="OrthoDB" id="957938at2759"/>
<gene>
    <name evidence="1" type="ORF">HRI_000287500</name>
</gene>
<dbReference type="SUPFAM" id="SSF53098">
    <property type="entry name" value="Ribonuclease H-like"/>
    <property type="match status" value="1"/>
</dbReference>
<dbReference type="PANTHER" id="PTHR33033">
    <property type="entry name" value="POLYNUCLEOTIDYL TRANSFERASE, RIBONUCLEASE H-LIKE SUPERFAMILY PROTEIN-RELATED"/>
    <property type="match status" value="1"/>
</dbReference>
<dbReference type="GO" id="GO:0003676">
    <property type="term" value="F:nucleic acid binding"/>
    <property type="evidence" value="ECO:0007669"/>
    <property type="project" value="InterPro"/>
</dbReference>